<evidence type="ECO:0000259" key="4">
    <source>
        <dbReference type="Pfam" id="PF19040"/>
    </source>
</evidence>
<organism evidence="5 6">
    <name type="scientific">Subtercola boreus</name>
    <dbReference type="NCBI Taxonomy" id="120213"/>
    <lineage>
        <taxon>Bacteria</taxon>
        <taxon>Bacillati</taxon>
        <taxon>Actinomycetota</taxon>
        <taxon>Actinomycetes</taxon>
        <taxon>Micrococcales</taxon>
        <taxon>Microbacteriaceae</taxon>
        <taxon>Subtercola</taxon>
    </lineage>
</organism>
<evidence type="ECO:0000256" key="2">
    <source>
        <dbReference type="SAM" id="Phobius"/>
    </source>
</evidence>
<feature type="transmembrane region" description="Helical" evidence="2">
    <location>
        <begin position="152"/>
        <end position="170"/>
    </location>
</feature>
<comment type="caution">
    <text evidence="5">The sequence shown here is derived from an EMBL/GenBank/DDBJ whole genome shotgun (WGS) entry which is preliminary data.</text>
</comment>
<dbReference type="InterPro" id="IPR043968">
    <property type="entry name" value="SGNH"/>
</dbReference>
<evidence type="ECO:0000259" key="3">
    <source>
        <dbReference type="Pfam" id="PF01757"/>
    </source>
</evidence>
<feature type="compositionally biased region" description="Basic residues" evidence="1">
    <location>
        <begin position="368"/>
        <end position="389"/>
    </location>
</feature>
<feature type="region of interest" description="Disordered" evidence="1">
    <location>
        <begin position="366"/>
        <end position="389"/>
    </location>
</feature>
<dbReference type="InterPro" id="IPR002656">
    <property type="entry name" value="Acyl_transf_3_dom"/>
</dbReference>
<keyword evidence="2" id="KW-0812">Transmembrane</keyword>
<feature type="transmembrane region" description="Helical" evidence="2">
    <location>
        <begin position="37"/>
        <end position="58"/>
    </location>
</feature>
<proteinExistence type="predicted"/>
<dbReference type="GO" id="GO:0016747">
    <property type="term" value="F:acyltransferase activity, transferring groups other than amino-acyl groups"/>
    <property type="evidence" value="ECO:0007669"/>
    <property type="project" value="InterPro"/>
</dbReference>
<name>A0A3E0VIB8_9MICO</name>
<gene>
    <name evidence="5" type="ORF">B7R54_11155</name>
</gene>
<evidence type="ECO:0008006" key="7">
    <source>
        <dbReference type="Google" id="ProtNLM"/>
    </source>
</evidence>
<dbReference type="Proteomes" id="UP000256486">
    <property type="component" value="Unassembled WGS sequence"/>
</dbReference>
<feature type="transmembrane region" description="Helical" evidence="2">
    <location>
        <begin position="333"/>
        <end position="353"/>
    </location>
</feature>
<feature type="domain" description="SGNH" evidence="4">
    <location>
        <begin position="488"/>
        <end position="728"/>
    </location>
</feature>
<protein>
    <recommendedName>
        <fullName evidence="7">Acyltransferase</fullName>
    </recommendedName>
</protein>
<dbReference type="GO" id="GO:0009103">
    <property type="term" value="P:lipopolysaccharide biosynthetic process"/>
    <property type="evidence" value="ECO:0007669"/>
    <property type="project" value="TreeGrafter"/>
</dbReference>
<feature type="domain" description="Acyltransferase 3" evidence="3">
    <location>
        <begin position="13"/>
        <end position="350"/>
    </location>
</feature>
<feature type="transmembrane region" description="Helical" evidence="2">
    <location>
        <begin position="308"/>
        <end position="327"/>
    </location>
</feature>
<evidence type="ECO:0000313" key="6">
    <source>
        <dbReference type="Proteomes" id="UP000256486"/>
    </source>
</evidence>
<evidence type="ECO:0000313" key="5">
    <source>
        <dbReference type="EMBL" id="RFA09704.1"/>
    </source>
</evidence>
<keyword evidence="2" id="KW-0472">Membrane</keyword>
<sequence>MSAPQRVSSFRGDLEGIRGIALVIILFTHLIEWPTGGFVALDVFFVLSGYLITGLLLREYRLTGTISLNGFYRRRIRRLMPSSMLVLVVTALAGLYIFIFSRAVSTLWDALWSVLLVSNWNFALNGTDYFATSLPQSPLLHFWSLSVEEQFYLFWPAIVLALLVLGAGVRHARRRSAGGPQSIRPVVVGIAVIGLLSFGWNLFQSDLNPQVSYLSTLTRIWELAVGALLCFVTPLAQKIPAALRPVLAWAGFAALLVVAFLYTPALHYPGYWCLVPVAATVLIIVAGIGGPSHLVITTNPVSRYLGKISYTSYLWHWPIFIFAGVLFGKESPIYLFASIPVSLAVAALTTRFIEDPIRHSNWLEPQKRSRGHRHHHRHRHHKANRQHGQRVKVSLITAGATLAVALIAVIGIAPQMQKSSIPVASAVGSGVSPTSTAAPGTDTIATEESRLSAAVSAGLNTADWPDDLTPALDKAIDSRAPQWVDDNCLDTSEDNYATCIYGDASLTKTAVLLGDSTAISYMPGLVPALNSLGYRVRTLTHGQCPFANVQVLGQAENGQAAPGFPGFCDDGRAWSIQKTLEIKPDLVVITDGEDQTGAMVVQGDDARLRAMQAGMEDSLTQLSSLTAQFSILASPPHAENVAECATRINHPSDCTSTIDDNWFKLLKVTKDAAASVAAAQNRTVPVIDSSLWVCSERSACPAIAGKTIIRADRTHLTRQFAAGLQDILKLEYQRILGVS</sequence>
<feature type="transmembrane region" description="Helical" evidence="2">
    <location>
        <begin position="79"/>
        <end position="99"/>
    </location>
</feature>
<dbReference type="AlphaFoldDB" id="A0A3E0VIB8"/>
<dbReference type="GO" id="GO:0016020">
    <property type="term" value="C:membrane"/>
    <property type="evidence" value="ECO:0007669"/>
    <property type="project" value="TreeGrafter"/>
</dbReference>
<dbReference type="Pfam" id="PF19040">
    <property type="entry name" value="SGNH"/>
    <property type="match status" value="1"/>
</dbReference>
<keyword evidence="6" id="KW-1185">Reference proteome</keyword>
<keyword evidence="2" id="KW-1133">Transmembrane helix</keyword>
<dbReference type="PANTHER" id="PTHR23028:SF53">
    <property type="entry name" value="ACYL_TRANSF_3 DOMAIN-CONTAINING PROTEIN"/>
    <property type="match status" value="1"/>
</dbReference>
<dbReference type="InterPro" id="IPR050879">
    <property type="entry name" value="Acyltransferase_3"/>
</dbReference>
<feature type="transmembrane region" description="Helical" evidence="2">
    <location>
        <begin position="182"/>
        <end position="200"/>
    </location>
</feature>
<reference evidence="5 6" key="1">
    <citation type="submission" date="2017-04" db="EMBL/GenBank/DDBJ databases">
        <title>Comparative genome analysis of Subtercola boreus.</title>
        <authorList>
            <person name="Cho Y.-J."/>
            <person name="Cho A."/>
            <person name="Kim O.-S."/>
            <person name="Lee J.-I."/>
        </authorList>
    </citation>
    <scope>NUCLEOTIDE SEQUENCE [LARGE SCALE GENOMIC DNA]</scope>
    <source>
        <strain evidence="5 6">K300</strain>
    </source>
</reference>
<dbReference type="PANTHER" id="PTHR23028">
    <property type="entry name" value="ACETYLTRANSFERASE"/>
    <property type="match status" value="1"/>
</dbReference>
<dbReference type="Pfam" id="PF01757">
    <property type="entry name" value="Acyl_transf_3"/>
    <property type="match status" value="1"/>
</dbReference>
<dbReference type="RefSeq" id="WP_116415099.1">
    <property type="nucleotide sequence ID" value="NZ_NBWZ01000001.1"/>
</dbReference>
<feature type="transmembrane region" description="Helical" evidence="2">
    <location>
        <begin position="393"/>
        <end position="413"/>
    </location>
</feature>
<feature type="transmembrane region" description="Helical" evidence="2">
    <location>
        <begin position="246"/>
        <end position="263"/>
    </location>
</feature>
<evidence type="ECO:0000256" key="1">
    <source>
        <dbReference type="SAM" id="MobiDB-lite"/>
    </source>
</evidence>
<feature type="transmembrane region" description="Helical" evidence="2">
    <location>
        <begin position="269"/>
        <end position="296"/>
    </location>
</feature>
<dbReference type="EMBL" id="NBWZ01000001">
    <property type="protein sequence ID" value="RFA09704.1"/>
    <property type="molecule type" value="Genomic_DNA"/>
</dbReference>
<feature type="transmembrane region" description="Helical" evidence="2">
    <location>
        <begin position="220"/>
        <end position="239"/>
    </location>
</feature>
<accession>A0A3E0VIB8</accession>
<dbReference type="OrthoDB" id="3404679at2"/>